<organism evidence="2 3">
    <name type="scientific">Pleurostoma richardsiae</name>
    <dbReference type="NCBI Taxonomy" id="41990"/>
    <lineage>
        <taxon>Eukaryota</taxon>
        <taxon>Fungi</taxon>
        <taxon>Dikarya</taxon>
        <taxon>Ascomycota</taxon>
        <taxon>Pezizomycotina</taxon>
        <taxon>Sordariomycetes</taxon>
        <taxon>Sordariomycetidae</taxon>
        <taxon>Calosphaeriales</taxon>
        <taxon>Pleurostomataceae</taxon>
        <taxon>Pleurostoma</taxon>
    </lineage>
</organism>
<dbReference type="AlphaFoldDB" id="A0AA38RIR4"/>
<protein>
    <recommendedName>
        <fullName evidence="4">Cerato-platanin</fullName>
    </recommendedName>
</protein>
<proteinExistence type="predicted"/>
<gene>
    <name evidence="2" type="ORF">NKR23_g10901</name>
</gene>
<evidence type="ECO:0000256" key="1">
    <source>
        <dbReference type="SAM" id="SignalP"/>
    </source>
</evidence>
<dbReference type="EMBL" id="JANBVO010000052">
    <property type="protein sequence ID" value="KAJ9133143.1"/>
    <property type="molecule type" value="Genomic_DNA"/>
</dbReference>
<reference evidence="2" key="1">
    <citation type="submission" date="2022-07" db="EMBL/GenBank/DDBJ databases">
        <title>Fungi with potential for degradation of polypropylene.</title>
        <authorList>
            <person name="Gostincar C."/>
        </authorList>
    </citation>
    <scope>NUCLEOTIDE SEQUENCE</scope>
    <source>
        <strain evidence="2">EXF-13308</strain>
    </source>
</reference>
<keyword evidence="3" id="KW-1185">Reference proteome</keyword>
<evidence type="ECO:0000313" key="3">
    <source>
        <dbReference type="Proteomes" id="UP001174694"/>
    </source>
</evidence>
<sequence length="217" mass="23605">MLFILLPILLAAVFVPFTTTERFAVPITPHDTYSSSVGVLGCKINTNRVAYWPSSVGCESLCVRVCYGGRSVTLLHVDTSGGAHDISYDAWNYLVTGFSAIERPVFGGAVSMSYEFVDMSSCADLFLDGRLPLSAANSVNYVSGCLEDAGSWVADHFILFNIYDPVCAYGVDEVCTLNWPQNNQPACPNSTLGVQTPLLNHTFYNIEYGTGRQVEAN</sequence>
<dbReference type="PANTHER" id="PTHR38850">
    <property type="entry name" value="CERATO-PLATANIN"/>
    <property type="match status" value="1"/>
</dbReference>
<accession>A0AA38RIR4</accession>
<comment type="caution">
    <text evidence="2">The sequence shown here is derived from an EMBL/GenBank/DDBJ whole genome shotgun (WGS) entry which is preliminary data.</text>
</comment>
<dbReference type="Proteomes" id="UP001174694">
    <property type="component" value="Unassembled WGS sequence"/>
</dbReference>
<evidence type="ECO:0008006" key="4">
    <source>
        <dbReference type="Google" id="ProtNLM"/>
    </source>
</evidence>
<name>A0AA38RIR4_9PEZI</name>
<evidence type="ECO:0000313" key="2">
    <source>
        <dbReference type="EMBL" id="KAJ9133143.1"/>
    </source>
</evidence>
<dbReference type="PANTHER" id="PTHR38850:SF2">
    <property type="entry name" value="CERATO-PLATANIN"/>
    <property type="match status" value="1"/>
</dbReference>
<keyword evidence="1" id="KW-0732">Signal</keyword>
<feature type="chain" id="PRO_5041268548" description="Cerato-platanin" evidence="1">
    <location>
        <begin position="21"/>
        <end position="217"/>
    </location>
</feature>
<feature type="signal peptide" evidence="1">
    <location>
        <begin position="1"/>
        <end position="20"/>
    </location>
</feature>